<dbReference type="AlphaFoldDB" id="A0A0W0GEJ7"/>
<dbReference type="EMBL" id="LATX01000192">
    <property type="protein sequence ID" value="KTB46974.1"/>
    <property type="molecule type" value="Genomic_DNA"/>
</dbReference>
<name>A0A0W0GEJ7_MONRR</name>
<reference evidence="2 3" key="1">
    <citation type="submission" date="2015-12" db="EMBL/GenBank/DDBJ databases">
        <title>Draft genome sequence of Moniliophthora roreri, the causal agent of frosty pod rot of cacao.</title>
        <authorList>
            <person name="Aime M.C."/>
            <person name="Diaz-Valderrama J.R."/>
            <person name="Kijpornyongpan T."/>
            <person name="Phillips-Mora W."/>
        </authorList>
    </citation>
    <scope>NUCLEOTIDE SEQUENCE [LARGE SCALE GENOMIC DNA]</scope>
    <source>
        <strain evidence="2 3">MCA 2952</strain>
    </source>
</reference>
<organism evidence="2 3">
    <name type="scientific">Moniliophthora roreri</name>
    <name type="common">Frosty pod rot fungus</name>
    <name type="synonym">Monilia roreri</name>
    <dbReference type="NCBI Taxonomy" id="221103"/>
    <lineage>
        <taxon>Eukaryota</taxon>
        <taxon>Fungi</taxon>
        <taxon>Dikarya</taxon>
        <taxon>Basidiomycota</taxon>
        <taxon>Agaricomycotina</taxon>
        <taxon>Agaricomycetes</taxon>
        <taxon>Agaricomycetidae</taxon>
        <taxon>Agaricales</taxon>
        <taxon>Marasmiineae</taxon>
        <taxon>Marasmiaceae</taxon>
        <taxon>Moniliophthora</taxon>
    </lineage>
</organism>
<comment type="caution">
    <text evidence="2">The sequence shown here is derived from an EMBL/GenBank/DDBJ whole genome shotgun (WGS) entry which is preliminary data.</text>
</comment>
<evidence type="ECO:0000313" key="3">
    <source>
        <dbReference type="Proteomes" id="UP000054988"/>
    </source>
</evidence>
<dbReference type="Proteomes" id="UP000054988">
    <property type="component" value="Unassembled WGS sequence"/>
</dbReference>
<accession>A0A0W0GEJ7</accession>
<proteinExistence type="predicted"/>
<keyword evidence="1" id="KW-1133">Transmembrane helix</keyword>
<keyword evidence="1" id="KW-0472">Membrane</keyword>
<feature type="transmembrane region" description="Helical" evidence="1">
    <location>
        <begin position="12"/>
        <end position="31"/>
    </location>
</feature>
<gene>
    <name evidence="2" type="ORF">WG66_449</name>
</gene>
<evidence type="ECO:0000313" key="2">
    <source>
        <dbReference type="EMBL" id="KTB46974.1"/>
    </source>
</evidence>
<sequence>MEKSKSLDPNFWHPVIVTWIAGIATQVAIVWKVTRVGSESSCVVIDILPIAICGFRSQRSGPLKKELESRADVNSG</sequence>
<evidence type="ECO:0000256" key="1">
    <source>
        <dbReference type="SAM" id="Phobius"/>
    </source>
</evidence>
<keyword evidence="1" id="KW-0812">Transmembrane</keyword>
<protein>
    <submittedName>
        <fullName evidence="2">Uncharacterized protein</fullName>
    </submittedName>
</protein>